<keyword evidence="2 5" id="KW-0808">Transferase</keyword>
<gene>
    <name evidence="5" type="ORF">AF331_02650</name>
</gene>
<dbReference type="STRING" id="189381.GCA_900166615_03775"/>
<dbReference type="PANTHER" id="PTHR43356:SF2">
    <property type="entry name" value="PHOSPHATE ACETYLTRANSFERASE"/>
    <property type="match status" value="1"/>
</dbReference>
<dbReference type="NCBIfam" id="TIGR02706">
    <property type="entry name" value="P_butyryltrans"/>
    <property type="match status" value="1"/>
</dbReference>
<comment type="similarity">
    <text evidence="1">Belongs to the phosphate acetyltransferase and butyryltransferase family.</text>
</comment>
<dbReference type="GO" id="GO:0050182">
    <property type="term" value="F:phosphate butyryltransferase activity"/>
    <property type="evidence" value="ECO:0007669"/>
    <property type="project" value="UniProtKB-EC"/>
</dbReference>
<evidence type="ECO:0000259" key="4">
    <source>
        <dbReference type="Pfam" id="PF01515"/>
    </source>
</evidence>
<dbReference type="PATRIC" id="fig|189381.12.peg.617"/>
<sequence>MNLQSLVDLATRKENATVAVAAAEDKEVLKSVSMAVERGMAEFLLFGDSEKIERVMEESQRDLLNSTRIKVIHSPSVQHAAELAVQAVNQKKADVLMKGHVSTSVLLKAVLNKEWGLRTGNVLSHAAAFEVEGFENLIFVTDAAMNISPDLGQKAQIIQNTVSVARSIGIDRPKVAPLAAVEVINPQMQATLDAASLTVMNQRGQIKDCLVDGPLALDNAVSSIAAGQKGIVSEVAGNADILLVPTIESGNILYKSLMYFAGAKVAAVISGAKAPIVLTSRSDLAESKLYSLALAICSSENR</sequence>
<feature type="domain" description="Phosphate acetyl/butaryl transferase" evidence="4">
    <location>
        <begin position="77"/>
        <end position="295"/>
    </location>
</feature>
<dbReference type="OrthoDB" id="9774179at2"/>
<dbReference type="InterPro" id="IPR014079">
    <property type="entry name" value="Phosphate_butyryltransferase"/>
</dbReference>
<dbReference type="Pfam" id="PF01515">
    <property type="entry name" value="PTA_PTB"/>
    <property type="match status" value="1"/>
</dbReference>
<proteinExistence type="inferred from homology"/>
<accession>A0A0M0GNN9</accession>
<comment type="caution">
    <text evidence="5">The sequence shown here is derived from an EMBL/GenBank/DDBJ whole genome shotgun (WGS) entry which is preliminary data.</text>
</comment>
<name>A0A0M0GNN9_9BACI</name>
<dbReference type="InterPro" id="IPR012147">
    <property type="entry name" value="P_Ac_Bu_trans"/>
</dbReference>
<evidence type="ECO:0000256" key="1">
    <source>
        <dbReference type="ARBA" id="ARBA00005656"/>
    </source>
</evidence>
<evidence type="ECO:0000313" key="5">
    <source>
        <dbReference type="EMBL" id="KON91439.1"/>
    </source>
</evidence>
<evidence type="ECO:0000256" key="2">
    <source>
        <dbReference type="ARBA" id="ARBA00022679"/>
    </source>
</evidence>
<dbReference type="NCBIfam" id="NF006045">
    <property type="entry name" value="PRK08190.1"/>
    <property type="match status" value="1"/>
</dbReference>
<keyword evidence="3 5" id="KW-0012">Acyltransferase</keyword>
<keyword evidence="6" id="KW-1185">Reference proteome</keyword>
<dbReference type="GO" id="GO:0019605">
    <property type="term" value="P:butyrate metabolic process"/>
    <property type="evidence" value="ECO:0007669"/>
    <property type="project" value="InterPro"/>
</dbReference>
<dbReference type="PANTHER" id="PTHR43356">
    <property type="entry name" value="PHOSPHATE ACETYLTRANSFERASE"/>
    <property type="match status" value="1"/>
</dbReference>
<dbReference type="Proteomes" id="UP000037405">
    <property type="component" value="Unassembled WGS sequence"/>
</dbReference>
<dbReference type="RefSeq" id="WP_053426634.1">
    <property type="nucleotide sequence ID" value="NZ_JAUKEE010000001.1"/>
</dbReference>
<dbReference type="InterPro" id="IPR050500">
    <property type="entry name" value="Phos_Acetyltrans/Butyryltrans"/>
</dbReference>
<protein>
    <submittedName>
        <fullName evidence="5">Phosphate butyryltransferase</fullName>
        <ecNumber evidence="5">2.3.1.19</ecNumber>
    </submittedName>
</protein>
<evidence type="ECO:0000313" key="6">
    <source>
        <dbReference type="Proteomes" id="UP000037405"/>
    </source>
</evidence>
<reference evidence="6" key="1">
    <citation type="submission" date="2015-07" db="EMBL/GenBank/DDBJ databases">
        <title>Fjat-14235 jcm11544.</title>
        <authorList>
            <person name="Liu B."/>
            <person name="Wang J."/>
            <person name="Zhu Y."/>
            <person name="Liu G."/>
            <person name="Chen Q."/>
            <person name="Chen Z."/>
            <person name="Lan J."/>
            <person name="Che J."/>
            <person name="Ge C."/>
            <person name="Shi H."/>
            <person name="Pan Z."/>
            <person name="Liu X."/>
        </authorList>
    </citation>
    <scope>NUCLEOTIDE SEQUENCE [LARGE SCALE GENOMIC DNA]</scope>
    <source>
        <strain evidence="6">JCM 11544</strain>
    </source>
</reference>
<dbReference type="NCBIfam" id="NF005837">
    <property type="entry name" value="PRK07742.1"/>
    <property type="match status" value="1"/>
</dbReference>
<dbReference type="InterPro" id="IPR002505">
    <property type="entry name" value="PTA_PTB"/>
</dbReference>
<dbReference type="PIRSF" id="PIRSF000428">
    <property type="entry name" value="P_Ac_trans"/>
    <property type="match status" value="1"/>
</dbReference>
<dbReference type="SUPFAM" id="SSF53659">
    <property type="entry name" value="Isocitrate/Isopropylmalate dehydrogenase-like"/>
    <property type="match status" value="1"/>
</dbReference>
<dbReference type="AlphaFoldDB" id="A0A0M0GNN9"/>
<organism evidence="5 6">
    <name type="scientific">Rossellomorea marisflavi</name>
    <dbReference type="NCBI Taxonomy" id="189381"/>
    <lineage>
        <taxon>Bacteria</taxon>
        <taxon>Bacillati</taxon>
        <taxon>Bacillota</taxon>
        <taxon>Bacilli</taxon>
        <taxon>Bacillales</taxon>
        <taxon>Bacillaceae</taxon>
        <taxon>Rossellomorea</taxon>
    </lineage>
</organism>
<dbReference type="EMBL" id="LGUE01000001">
    <property type="protein sequence ID" value="KON91439.1"/>
    <property type="molecule type" value="Genomic_DNA"/>
</dbReference>
<evidence type="ECO:0000256" key="3">
    <source>
        <dbReference type="ARBA" id="ARBA00023315"/>
    </source>
</evidence>
<dbReference type="EC" id="2.3.1.19" evidence="5"/>
<dbReference type="Gene3D" id="3.40.718.10">
    <property type="entry name" value="Isopropylmalate Dehydrogenase"/>
    <property type="match status" value="1"/>
</dbReference>